<dbReference type="AlphaFoldDB" id="A0A9R1CCM8"/>
<feature type="domain" description="Tyr recombinase" evidence="4">
    <location>
        <begin position="210"/>
        <end position="386"/>
    </location>
</feature>
<proteinExistence type="inferred from homology"/>
<organism evidence="5 6">
    <name type="scientific">Prevotella lacticifex</name>
    <dbReference type="NCBI Taxonomy" id="2854755"/>
    <lineage>
        <taxon>Bacteria</taxon>
        <taxon>Pseudomonadati</taxon>
        <taxon>Bacteroidota</taxon>
        <taxon>Bacteroidia</taxon>
        <taxon>Bacteroidales</taxon>
        <taxon>Prevotellaceae</taxon>
        <taxon>Prevotella</taxon>
    </lineage>
</organism>
<evidence type="ECO:0000256" key="2">
    <source>
        <dbReference type="ARBA" id="ARBA00023125"/>
    </source>
</evidence>
<dbReference type="Pfam" id="PF13102">
    <property type="entry name" value="Phage_int_SAM_5"/>
    <property type="match status" value="1"/>
</dbReference>
<dbReference type="Pfam" id="PF00589">
    <property type="entry name" value="Phage_integrase"/>
    <property type="match status" value="1"/>
</dbReference>
<evidence type="ECO:0000313" key="5">
    <source>
        <dbReference type="EMBL" id="GJG60116.1"/>
    </source>
</evidence>
<accession>A0A9R1CCM8</accession>
<dbReference type="SUPFAM" id="SSF56349">
    <property type="entry name" value="DNA breaking-rejoining enzymes"/>
    <property type="match status" value="1"/>
</dbReference>
<comment type="caution">
    <text evidence="5">The sequence shown here is derived from an EMBL/GenBank/DDBJ whole genome shotgun (WGS) entry which is preliminary data.</text>
</comment>
<dbReference type="InterPro" id="IPR013762">
    <property type="entry name" value="Integrase-like_cat_sf"/>
</dbReference>
<keyword evidence="3" id="KW-0233">DNA recombination</keyword>
<evidence type="ECO:0000256" key="1">
    <source>
        <dbReference type="ARBA" id="ARBA00008857"/>
    </source>
</evidence>
<dbReference type="GO" id="GO:0003677">
    <property type="term" value="F:DNA binding"/>
    <property type="evidence" value="ECO:0007669"/>
    <property type="project" value="UniProtKB-KW"/>
</dbReference>
<reference evidence="5" key="1">
    <citation type="journal article" date="2022" name="Int. J. Syst. Evol. Microbiol.">
        <title>Prevotella lacticifex sp. nov., isolated from the rumen of cows.</title>
        <authorList>
            <person name="Shinkai T."/>
            <person name="Ikeyama N."/>
            <person name="Kumagai M."/>
            <person name="Ohmori H."/>
            <person name="Sakamoto M."/>
            <person name="Ohkuma M."/>
            <person name="Mitsumori M."/>
        </authorList>
    </citation>
    <scope>NUCLEOTIDE SEQUENCE</scope>
    <source>
        <strain evidence="5">R5076</strain>
    </source>
</reference>
<dbReference type="GO" id="GO:0006310">
    <property type="term" value="P:DNA recombination"/>
    <property type="evidence" value="ECO:0007669"/>
    <property type="project" value="UniProtKB-KW"/>
</dbReference>
<comment type="similarity">
    <text evidence="1">Belongs to the 'phage' integrase family.</text>
</comment>
<dbReference type="GO" id="GO:0015074">
    <property type="term" value="P:DNA integration"/>
    <property type="evidence" value="ECO:0007669"/>
    <property type="project" value="InterPro"/>
</dbReference>
<keyword evidence="6" id="KW-1185">Reference proteome</keyword>
<dbReference type="Proteomes" id="UP000825483">
    <property type="component" value="Unassembled WGS sequence"/>
</dbReference>
<dbReference type="InterPro" id="IPR011010">
    <property type="entry name" value="DNA_brk_join_enz"/>
</dbReference>
<evidence type="ECO:0000259" key="4">
    <source>
        <dbReference type="PROSITE" id="PS51898"/>
    </source>
</evidence>
<keyword evidence="2" id="KW-0238">DNA-binding</keyword>
<evidence type="ECO:0000313" key="6">
    <source>
        <dbReference type="Proteomes" id="UP000825483"/>
    </source>
</evidence>
<dbReference type="PANTHER" id="PTHR30349:SF64">
    <property type="entry name" value="PROPHAGE INTEGRASE INTD-RELATED"/>
    <property type="match status" value="1"/>
</dbReference>
<dbReference type="InterPro" id="IPR025269">
    <property type="entry name" value="SAM-like_dom"/>
</dbReference>
<dbReference type="CDD" id="cd01185">
    <property type="entry name" value="INTN1_C_like"/>
    <property type="match status" value="1"/>
</dbReference>
<dbReference type="RefSeq" id="WP_223928397.1">
    <property type="nucleotide sequence ID" value="NZ_BPTU01000002.1"/>
</dbReference>
<dbReference type="InterPro" id="IPR050090">
    <property type="entry name" value="Tyrosine_recombinase_XerCD"/>
</dbReference>
<dbReference type="Gene3D" id="1.10.443.10">
    <property type="entry name" value="Intergrase catalytic core"/>
    <property type="match status" value="1"/>
</dbReference>
<dbReference type="InterPro" id="IPR002104">
    <property type="entry name" value="Integrase_catalytic"/>
</dbReference>
<protein>
    <recommendedName>
        <fullName evidence="4">Tyr recombinase domain-containing protein</fullName>
    </recommendedName>
</protein>
<name>A0A9R1CCM8_9BACT</name>
<dbReference type="InterPro" id="IPR010998">
    <property type="entry name" value="Integrase_recombinase_N"/>
</dbReference>
<dbReference type="Gene3D" id="1.10.150.130">
    <property type="match status" value="1"/>
</dbReference>
<dbReference type="PROSITE" id="PS51898">
    <property type="entry name" value="TYR_RECOMBINASE"/>
    <property type="match status" value="1"/>
</dbReference>
<dbReference type="EMBL" id="BPUB01000002">
    <property type="protein sequence ID" value="GJG60116.1"/>
    <property type="molecule type" value="Genomic_DNA"/>
</dbReference>
<dbReference type="PANTHER" id="PTHR30349">
    <property type="entry name" value="PHAGE INTEGRASE-RELATED"/>
    <property type="match status" value="1"/>
</dbReference>
<gene>
    <name evidence="5" type="ORF">PRLR5076_29670</name>
</gene>
<dbReference type="GeneID" id="72465837"/>
<sequence length="393" mass="45492">MAETRGKNKNLIEAGNPRLLRKPVKQGKEYSLYLEYQMGYNHDTGTSVRKKESLSLYVMASPRTVGERQKVKETIELAKKIRFEREQEFLENKEGYRLKKDKTLNFLDFYQAYIENYDKKDLRMVRIAYNRFVDFLKVYHPLMAEYIKPDAITHDMMVKFADYLQTRSVGEGAKSILQRFKKVVRFCVSQGLMAKDPCEGVKCIVDDQVLKKDVLSQEEIQRLIDTHYPREKGNVRNAFIFCLYTGMRFCDVKDLRYGSIDYANRLLSFEQDKTKGHSARSWVSIPLNDGLLTLVGKPEDSGKGKEDLIFDLPTYESCCKSVRRWVKRAGIDKHISWHCARHSFAVNILNNGANIKTVASLLGHSGLKHTEKYTRAVDKLKEDAINSLPELKL</sequence>
<evidence type="ECO:0000256" key="3">
    <source>
        <dbReference type="ARBA" id="ARBA00023172"/>
    </source>
</evidence>